<accession>A0ABW9UF69</accession>
<dbReference type="InterPro" id="IPR014284">
    <property type="entry name" value="RNA_pol_sigma-70_dom"/>
</dbReference>
<evidence type="ECO:0000256" key="1">
    <source>
        <dbReference type="ARBA" id="ARBA00010641"/>
    </source>
</evidence>
<evidence type="ECO:0000256" key="3">
    <source>
        <dbReference type="ARBA" id="ARBA00023082"/>
    </source>
</evidence>
<dbReference type="InterPro" id="IPR013324">
    <property type="entry name" value="RNA_pol_sigma_r3/r4-like"/>
</dbReference>
<dbReference type="InterPro" id="IPR013325">
    <property type="entry name" value="RNA_pol_sigma_r2"/>
</dbReference>
<evidence type="ECO:0000256" key="5">
    <source>
        <dbReference type="ARBA" id="ARBA00023163"/>
    </source>
</evidence>
<keyword evidence="2" id="KW-0805">Transcription regulation</keyword>
<evidence type="ECO:0000313" key="9">
    <source>
        <dbReference type="Proteomes" id="UP000467637"/>
    </source>
</evidence>
<dbReference type="InterPro" id="IPR039425">
    <property type="entry name" value="RNA_pol_sigma-70-like"/>
</dbReference>
<proteinExistence type="inferred from homology"/>
<dbReference type="InterPro" id="IPR013249">
    <property type="entry name" value="RNA_pol_sigma70_r4_t2"/>
</dbReference>
<dbReference type="PANTHER" id="PTHR43133">
    <property type="entry name" value="RNA POLYMERASE ECF-TYPE SIGMA FACTO"/>
    <property type="match status" value="1"/>
</dbReference>
<dbReference type="CDD" id="cd06171">
    <property type="entry name" value="Sigma70_r4"/>
    <property type="match status" value="1"/>
</dbReference>
<dbReference type="Pfam" id="PF04542">
    <property type="entry name" value="Sigma70_r2"/>
    <property type="match status" value="1"/>
</dbReference>
<feature type="domain" description="RNA polymerase sigma-70 region 2" evidence="6">
    <location>
        <begin position="11"/>
        <end position="76"/>
    </location>
</feature>
<sequence>MMRDDAAFNALYEQYYTDVYYFTYSVLKDHFLAQDAVQETFLKVFRYFNSIKVEEKKASWLFTITRNTAIDFYRKRLKSLEISHDKMESIAIAAEAEALKNMEKKSIHEQISALEPQFQQSLLLVYEHGLTYEQLAAHQNTTVSAVKSKLHRAKKKLRSLAQ</sequence>
<comment type="caution">
    <text evidence="8">The sequence shown here is derived from an EMBL/GenBank/DDBJ whole genome shotgun (WGS) entry which is preliminary data.</text>
</comment>
<dbReference type="PANTHER" id="PTHR43133:SF8">
    <property type="entry name" value="RNA POLYMERASE SIGMA FACTOR HI_1459-RELATED"/>
    <property type="match status" value="1"/>
</dbReference>
<dbReference type="SUPFAM" id="SSF88946">
    <property type="entry name" value="Sigma2 domain of RNA polymerase sigma factors"/>
    <property type="match status" value="1"/>
</dbReference>
<dbReference type="NCBIfam" id="TIGR02937">
    <property type="entry name" value="sigma70-ECF"/>
    <property type="match status" value="1"/>
</dbReference>
<keyword evidence="5" id="KW-0804">Transcription</keyword>
<keyword evidence="9" id="KW-1185">Reference proteome</keyword>
<dbReference type="SUPFAM" id="SSF88659">
    <property type="entry name" value="Sigma3 and sigma4 domains of RNA polymerase sigma factors"/>
    <property type="match status" value="1"/>
</dbReference>
<dbReference type="EMBL" id="WSEM01000031">
    <property type="protein sequence ID" value="MVQ38807.1"/>
    <property type="molecule type" value="Genomic_DNA"/>
</dbReference>
<comment type="similarity">
    <text evidence="1">Belongs to the sigma-70 factor family. ECF subfamily.</text>
</comment>
<evidence type="ECO:0000256" key="2">
    <source>
        <dbReference type="ARBA" id="ARBA00023015"/>
    </source>
</evidence>
<dbReference type="Gene3D" id="1.10.1740.10">
    <property type="match status" value="1"/>
</dbReference>
<dbReference type="RefSeq" id="WP_157324417.1">
    <property type="nucleotide sequence ID" value="NZ_WSEM01000031.1"/>
</dbReference>
<evidence type="ECO:0000256" key="4">
    <source>
        <dbReference type="ARBA" id="ARBA00023125"/>
    </source>
</evidence>
<feature type="domain" description="RNA polymerase sigma factor 70 region 4 type 2" evidence="7">
    <location>
        <begin position="106"/>
        <end position="157"/>
    </location>
</feature>
<keyword evidence="3" id="KW-0731">Sigma factor</keyword>
<evidence type="ECO:0000259" key="6">
    <source>
        <dbReference type="Pfam" id="PF04542"/>
    </source>
</evidence>
<protein>
    <submittedName>
        <fullName evidence="8">Sigma-70 family RNA polymerase sigma factor</fullName>
    </submittedName>
</protein>
<evidence type="ECO:0000259" key="7">
    <source>
        <dbReference type="Pfam" id="PF08281"/>
    </source>
</evidence>
<organism evidence="8 9">
    <name type="scientific">Paenibacillus anseongense</name>
    <dbReference type="NCBI Taxonomy" id="2682845"/>
    <lineage>
        <taxon>Bacteria</taxon>
        <taxon>Bacillati</taxon>
        <taxon>Bacillota</taxon>
        <taxon>Bacilli</taxon>
        <taxon>Bacillales</taxon>
        <taxon>Paenibacillaceae</taxon>
        <taxon>Paenibacillus</taxon>
    </lineage>
</organism>
<dbReference type="Proteomes" id="UP000467637">
    <property type="component" value="Unassembled WGS sequence"/>
</dbReference>
<gene>
    <name evidence="8" type="ORF">GON05_29890</name>
</gene>
<dbReference type="Pfam" id="PF08281">
    <property type="entry name" value="Sigma70_r4_2"/>
    <property type="match status" value="1"/>
</dbReference>
<evidence type="ECO:0000313" key="8">
    <source>
        <dbReference type="EMBL" id="MVQ38807.1"/>
    </source>
</evidence>
<dbReference type="InterPro" id="IPR007627">
    <property type="entry name" value="RNA_pol_sigma70_r2"/>
</dbReference>
<keyword evidence="4" id="KW-0238">DNA-binding</keyword>
<dbReference type="InterPro" id="IPR036388">
    <property type="entry name" value="WH-like_DNA-bd_sf"/>
</dbReference>
<reference evidence="8 9" key="1">
    <citation type="submission" date="2019-12" db="EMBL/GenBank/DDBJ databases">
        <authorList>
            <person name="Huq M.A."/>
        </authorList>
    </citation>
    <scope>NUCLEOTIDE SEQUENCE [LARGE SCALE GENOMIC DNA]</scope>
    <source>
        <strain evidence="8 9">MAH-34</strain>
    </source>
</reference>
<name>A0ABW9UF69_9BACL</name>
<dbReference type="Gene3D" id="1.10.10.10">
    <property type="entry name" value="Winged helix-like DNA-binding domain superfamily/Winged helix DNA-binding domain"/>
    <property type="match status" value="1"/>
</dbReference>